<sequence>MWWSFTTSKERNWNTSERRSRERYRDRQDEMGAGFGKALRRTGDMGTCGTQKPRSLSQHIDCPTNSTRDKSRRG</sequence>
<protein>
    <submittedName>
        <fullName evidence="2">Uncharacterized protein</fullName>
    </submittedName>
</protein>
<gene>
    <name evidence="2" type="ORF">RSEGYP2_19</name>
</gene>
<evidence type="ECO:0000313" key="3">
    <source>
        <dbReference type="Proteomes" id="UP000244501"/>
    </source>
</evidence>
<dbReference type="EMBL" id="MG711516">
    <property type="protein sequence ID" value="AUO78180.1"/>
    <property type="molecule type" value="Genomic_DNA"/>
</dbReference>
<feature type="compositionally biased region" description="Polar residues" evidence="1">
    <location>
        <begin position="48"/>
        <end position="66"/>
    </location>
</feature>
<proteinExistence type="predicted"/>
<name>A0A2R2ZGF6_9CAUD</name>
<feature type="compositionally biased region" description="Basic and acidic residues" evidence="1">
    <location>
        <begin position="8"/>
        <end position="30"/>
    </location>
</feature>
<feature type="region of interest" description="Disordered" evidence="1">
    <location>
        <begin position="1"/>
        <end position="74"/>
    </location>
</feature>
<evidence type="ECO:0000256" key="1">
    <source>
        <dbReference type="SAM" id="MobiDB-lite"/>
    </source>
</evidence>
<organism evidence="2 3">
    <name type="scientific">Ralstonia phage RsoP1EGY</name>
    <dbReference type="NCBI Taxonomy" id="2070026"/>
    <lineage>
        <taxon>Viruses</taxon>
        <taxon>Duplodnaviria</taxon>
        <taxon>Heunggongvirae</taxon>
        <taxon>Uroviricota</taxon>
        <taxon>Caudoviricetes</taxon>
        <taxon>Autographivirales</taxon>
        <taxon>Gyeongsanvirus</taxon>
        <taxon>Gyeongsanvirus RsoP1EGY</taxon>
    </lineage>
</organism>
<evidence type="ECO:0000313" key="2">
    <source>
        <dbReference type="EMBL" id="AUO78180.1"/>
    </source>
</evidence>
<accession>A0A2R2ZGF6</accession>
<reference evidence="2 3" key="1">
    <citation type="submission" date="2017-12" db="EMBL/GenBank/DDBJ databases">
        <title>Sequencing, genome analysis and host range of a novel Ralstonia phage RsoP1EGY isolated from Egypt.</title>
        <authorList>
            <person name="Ahmad A.A."/>
            <person name="Addy H.S."/>
            <person name="Elhalag K.M."/>
            <person name="Nasr-Eldin M.A."/>
            <person name="Hussien A.S."/>
            <person name="Huang Q."/>
        </authorList>
    </citation>
    <scope>NUCLEOTIDE SEQUENCE [LARGE SCALE GENOMIC DNA]</scope>
</reference>
<keyword evidence="3" id="KW-1185">Reference proteome</keyword>
<dbReference type="Proteomes" id="UP000244501">
    <property type="component" value="Segment"/>
</dbReference>